<accession>A0ACC2KSK0</accession>
<keyword evidence="2" id="KW-1185">Reference proteome</keyword>
<dbReference type="EMBL" id="CM056819">
    <property type="protein sequence ID" value="KAJ8624078.1"/>
    <property type="molecule type" value="Genomic_DNA"/>
</dbReference>
<organism evidence="1 2">
    <name type="scientific">Persea americana</name>
    <name type="common">Avocado</name>
    <dbReference type="NCBI Taxonomy" id="3435"/>
    <lineage>
        <taxon>Eukaryota</taxon>
        <taxon>Viridiplantae</taxon>
        <taxon>Streptophyta</taxon>
        <taxon>Embryophyta</taxon>
        <taxon>Tracheophyta</taxon>
        <taxon>Spermatophyta</taxon>
        <taxon>Magnoliopsida</taxon>
        <taxon>Magnoliidae</taxon>
        <taxon>Laurales</taxon>
        <taxon>Lauraceae</taxon>
        <taxon>Persea</taxon>
    </lineage>
</organism>
<protein>
    <submittedName>
        <fullName evidence="1">Uncharacterized protein</fullName>
    </submittedName>
</protein>
<gene>
    <name evidence="1" type="ORF">MRB53_032608</name>
</gene>
<evidence type="ECO:0000313" key="2">
    <source>
        <dbReference type="Proteomes" id="UP001234297"/>
    </source>
</evidence>
<dbReference type="Proteomes" id="UP001234297">
    <property type="component" value="Chromosome 11"/>
</dbReference>
<comment type="caution">
    <text evidence="1">The sequence shown here is derived from an EMBL/GenBank/DDBJ whole genome shotgun (WGS) entry which is preliminary data.</text>
</comment>
<evidence type="ECO:0000313" key="1">
    <source>
        <dbReference type="EMBL" id="KAJ8624078.1"/>
    </source>
</evidence>
<sequence>MLQEAQVVYLSGGSLQTFTTNMMGLQDGYQMGSSKLRCPAFDHPSKPRNLVLEFQATVYKPSFCEENIPKSFSIPKPLSLDLAPFFSPTAMDFTGKGSSPPLFFVFQQRLEALAGVAIGGSFDTARSTTLPHSSSSLSNDQYDPSSF</sequence>
<reference evidence="1 2" key="1">
    <citation type="journal article" date="2022" name="Hortic Res">
        <title>A haplotype resolved chromosomal level avocado genome allows analysis of novel avocado genes.</title>
        <authorList>
            <person name="Nath O."/>
            <person name="Fletcher S.J."/>
            <person name="Hayward A."/>
            <person name="Shaw L.M."/>
            <person name="Masouleh A.K."/>
            <person name="Furtado A."/>
            <person name="Henry R.J."/>
            <person name="Mitter N."/>
        </authorList>
    </citation>
    <scope>NUCLEOTIDE SEQUENCE [LARGE SCALE GENOMIC DNA]</scope>
    <source>
        <strain evidence="2">cv. Hass</strain>
    </source>
</reference>
<name>A0ACC2KSK0_PERAE</name>
<proteinExistence type="predicted"/>